<dbReference type="AlphaFoldDB" id="A0A3E2H1V3"/>
<dbReference type="PANTHER" id="PTHR24148">
    <property type="entry name" value="ANKYRIN REPEAT DOMAIN-CONTAINING PROTEIN 39 HOMOLOG-RELATED"/>
    <property type="match status" value="1"/>
</dbReference>
<organism evidence="1 2">
    <name type="scientific">Scytalidium lignicola</name>
    <name type="common">Hyphomycete</name>
    <dbReference type="NCBI Taxonomy" id="5539"/>
    <lineage>
        <taxon>Eukaryota</taxon>
        <taxon>Fungi</taxon>
        <taxon>Dikarya</taxon>
        <taxon>Ascomycota</taxon>
        <taxon>Pezizomycotina</taxon>
        <taxon>Leotiomycetes</taxon>
        <taxon>Leotiomycetes incertae sedis</taxon>
        <taxon>Scytalidium</taxon>
    </lineage>
</organism>
<dbReference type="Pfam" id="PF26639">
    <property type="entry name" value="Het-6_barrel"/>
    <property type="match status" value="1"/>
</dbReference>
<feature type="non-terminal residue" evidence="1">
    <location>
        <position position="300"/>
    </location>
</feature>
<dbReference type="OrthoDB" id="5571888at2759"/>
<comment type="caution">
    <text evidence="1">The sequence shown here is derived from an EMBL/GenBank/DDBJ whole genome shotgun (WGS) entry which is preliminary data.</text>
</comment>
<dbReference type="EMBL" id="NCSJ02000216">
    <property type="protein sequence ID" value="RFU27232.1"/>
    <property type="molecule type" value="Genomic_DNA"/>
</dbReference>
<dbReference type="PANTHER" id="PTHR24148:SF64">
    <property type="entry name" value="HETEROKARYON INCOMPATIBILITY DOMAIN-CONTAINING PROTEIN"/>
    <property type="match status" value="1"/>
</dbReference>
<keyword evidence="2" id="KW-1185">Reference proteome</keyword>
<dbReference type="Proteomes" id="UP000258309">
    <property type="component" value="Unassembled WGS sequence"/>
</dbReference>
<evidence type="ECO:0000313" key="1">
    <source>
        <dbReference type="EMBL" id="RFU27232.1"/>
    </source>
</evidence>
<evidence type="ECO:0008006" key="3">
    <source>
        <dbReference type="Google" id="ProtNLM"/>
    </source>
</evidence>
<evidence type="ECO:0000313" key="2">
    <source>
        <dbReference type="Proteomes" id="UP000258309"/>
    </source>
</evidence>
<accession>A0A3E2H1V3</accession>
<dbReference type="InterPro" id="IPR052895">
    <property type="entry name" value="HetReg/Transcr_Mod"/>
</dbReference>
<feature type="non-terminal residue" evidence="1">
    <location>
        <position position="1"/>
    </location>
</feature>
<gene>
    <name evidence="1" type="ORF">B7463_g9117</name>
</gene>
<sequence length="300" mass="34194">MRKCFNPFDKVFGMYGILQYQNELPLPAPDYGKDFATVWIEFFRYILSVSRSLVFLQNPGYHISPVLSETNTEHQALAAARIPSWVLSFIATQAKARQWQRHHCLDEWLYRRGPCRIPLPSTAEELCDKRKLTVIGKRLGEVSSISPWSGYDDIWMGTQKRAVAFFNAWRAFSGPSDTHDDPDPLDSLLRRINPWGSLTSKILAADEFSDGDRDTQDYDLHYWNRMIQAGKFKGLGPDDCQVGDIVVILDGASTRMVLRPVENGEFILAGHAMCAGVKWWEDWNCFNTGEISNSETFSLV</sequence>
<reference evidence="1 2" key="1">
    <citation type="submission" date="2018-05" db="EMBL/GenBank/DDBJ databases">
        <title>Draft genome sequence of Scytalidium lignicola DSM 105466, a ubiquitous saprotrophic fungus.</title>
        <authorList>
            <person name="Buettner E."/>
            <person name="Gebauer A.M."/>
            <person name="Hofrichter M."/>
            <person name="Liers C."/>
            <person name="Kellner H."/>
        </authorList>
    </citation>
    <scope>NUCLEOTIDE SEQUENCE [LARGE SCALE GENOMIC DNA]</scope>
    <source>
        <strain evidence="1 2">DSM 105466</strain>
    </source>
</reference>
<protein>
    <recommendedName>
        <fullName evidence="3">Heterokaryon incompatibility domain-containing protein</fullName>
    </recommendedName>
</protein>
<name>A0A3E2H1V3_SCYLI</name>
<proteinExistence type="predicted"/>